<accession>A0A438D4H2</accession>
<dbReference type="EMBL" id="QGNW01001800">
    <property type="protein sequence ID" value="RVW30365.1"/>
    <property type="molecule type" value="Genomic_DNA"/>
</dbReference>
<evidence type="ECO:0000256" key="1">
    <source>
        <dbReference type="SAM" id="MobiDB-lite"/>
    </source>
</evidence>
<protein>
    <recommendedName>
        <fullName evidence="2">RNase H type-1 domain-containing protein</fullName>
    </recommendedName>
</protein>
<dbReference type="InterPro" id="IPR012337">
    <property type="entry name" value="RNaseH-like_sf"/>
</dbReference>
<sequence>MEHTTLALKSVAQKLRPYFQAHQVTVLTNQPLRSILHKPDLSRRMLRWAIELTEYEAILVGLDLAFTLSTTKLEIYSDSQLVIGQIQGEYEAKDERMARYFSNVRANFDKLSKWVVKRIPRAKNMHVDALAGIVSTLPIKEVVLLLVYLQVISSIAVALICSTSQTSINWMNEIEAYIQTGKLSENSKQARSQNSGAGCPLHSDRGQPL</sequence>
<dbReference type="Pfam" id="PF13456">
    <property type="entry name" value="RVT_3"/>
    <property type="match status" value="1"/>
</dbReference>
<evidence type="ECO:0000313" key="3">
    <source>
        <dbReference type="EMBL" id="RVW30365.1"/>
    </source>
</evidence>
<evidence type="ECO:0000259" key="2">
    <source>
        <dbReference type="Pfam" id="PF13456"/>
    </source>
</evidence>
<dbReference type="GO" id="GO:0003676">
    <property type="term" value="F:nucleic acid binding"/>
    <property type="evidence" value="ECO:0007669"/>
    <property type="project" value="InterPro"/>
</dbReference>
<feature type="region of interest" description="Disordered" evidence="1">
    <location>
        <begin position="189"/>
        <end position="209"/>
    </location>
</feature>
<dbReference type="PANTHER" id="PTHR48475">
    <property type="entry name" value="RIBONUCLEASE H"/>
    <property type="match status" value="1"/>
</dbReference>
<organism evidence="3 4">
    <name type="scientific">Vitis vinifera</name>
    <name type="common">Grape</name>
    <dbReference type="NCBI Taxonomy" id="29760"/>
    <lineage>
        <taxon>Eukaryota</taxon>
        <taxon>Viridiplantae</taxon>
        <taxon>Streptophyta</taxon>
        <taxon>Embryophyta</taxon>
        <taxon>Tracheophyta</taxon>
        <taxon>Spermatophyta</taxon>
        <taxon>Magnoliopsida</taxon>
        <taxon>eudicotyledons</taxon>
        <taxon>Gunneridae</taxon>
        <taxon>Pentapetalae</taxon>
        <taxon>rosids</taxon>
        <taxon>Vitales</taxon>
        <taxon>Vitaceae</taxon>
        <taxon>Viteae</taxon>
        <taxon>Vitis</taxon>
    </lineage>
</organism>
<dbReference type="CDD" id="cd09279">
    <property type="entry name" value="RNase_HI_like"/>
    <property type="match status" value="1"/>
</dbReference>
<feature type="domain" description="RNase H type-1" evidence="2">
    <location>
        <begin position="51"/>
        <end position="131"/>
    </location>
</feature>
<dbReference type="Proteomes" id="UP000288805">
    <property type="component" value="Unassembled WGS sequence"/>
</dbReference>
<dbReference type="InterPro" id="IPR036397">
    <property type="entry name" value="RNaseH_sf"/>
</dbReference>
<reference evidence="3 4" key="1">
    <citation type="journal article" date="2018" name="PLoS Genet.">
        <title>Population sequencing reveals clonal diversity and ancestral inbreeding in the grapevine cultivar Chardonnay.</title>
        <authorList>
            <person name="Roach M.J."/>
            <person name="Johnson D.L."/>
            <person name="Bohlmann J."/>
            <person name="van Vuuren H.J."/>
            <person name="Jones S.J."/>
            <person name="Pretorius I.S."/>
            <person name="Schmidt S.A."/>
            <person name="Borneman A.R."/>
        </authorList>
    </citation>
    <scope>NUCLEOTIDE SEQUENCE [LARGE SCALE GENOMIC DNA]</scope>
    <source>
        <strain evidence="4">cv. Chardonnay</strain>
        <tissue evidence="3">Leaf</tissue>
    </source>
</reference>
<evidence type="ECO:0000313" key="4">
    <source>
        <dbReference type="Proteomes" id="UP000288805"/>
    </source>
</evidence>
<dbReference type="AlphaFoldDB" id="A0A438D4H2"/>
<gene>
    <name evidence="3" type="ORF">CK203_097896</name>
</gene>
<name>A0A438D4H2_VITVI</name>
<dbReference type="SUPFAM" id="SSF53098">
    <property type="entry name" value="Ribonuclease H-like"/>
    <property type="match status" value="1"/>
</dbReference>
<dbReference type="PANTHER" id="PTHR48475:SF2">
    <property type="entry name" value="RIBONUCLEASE H"/>
    <property type="match status" value="1"/>
</dbReference>
<dbReference type="InterPro" id="IPR002156">
    <property type="entry name" value="RNaseH_domain"/>
</dbReference>
<dbReference type="Gene3D" id="3.30.420.10">
    <property type="entry name" value="Ribonuclease H-like superfamily/Ribonuclease H"/>
    <property type="match status" value="1"/>
</dbReference>
<dbReference type="GO" id="GO:0004523">
    <property type="term" value="F:RNA-DNA hybrid ribonuclease activity"/>
    <property type="evidence" value="ECO:0007669"/>
    <property type="project" value="InterPro"/>
</dbReference>
<proteinExistence type="predicted"/>
<comment type="caution">
    <text evidence="3">The sequence shown here is derived from an EMBL/GenBank/DDBJ whole genome shotgun (WGS) entry which is preliminary data.</text>
</comment>